<dbReference type="GO" id="GO:0006508">
    <property type="term" value="P:proteolysis"/>
    <property type="evidence" value="ECO:0007669"/>
    <property type="project" value="UniProtKB-KW"/>
</dbReference>
<keyword evidence="3" id="KW-1003">Cell membrane</keyword>
<evidence type="ECO:0000256" key="1">
    <source>
        <dbReference type="ARBA" id="ARBA00004193"/>
    </source>
</evidence>
<dbReference type="InterPro" id="IPR021109">
    <property type="entry name" value="Peptidase_aspartic_dom_sf"/>
</dbReference>
<dbReference type="PROSITE" id="PS00141">
    <property type="entry name" value="ASP_PROTEASE"/>
    <property type="match status" value="1"/>
</dbReference>
<dbReference type="PROSITE" id="PS51257">
    <property type="entry name" value="PROKAR_LIPOPROTEIN"/>
    <property type="match status" value="1"/>
</dbReference>
<evidence type="ECO:0000256" key="13">
    <source>
        <dbReference type="SAM" id="MobiDB-lite"/>
    </source>
</evidence>
<feature type="domain" description="Peptidase A1" evidence="14">
    <location>
        <begin position="112"/>
        <end position="453"/>
    </location>
</feature>
<dbReference type="InterPro" id="IPR032799">
    <property type="entry name" value="TAXi_C"/>
</dbReference>
<dbReference type="PANTHER" id="PTHR13683">
    <property type="entry name" value="ASPARTYL PROTEASES"/>
    <property type="match status" value="1"/>
</dbReference>
<keyword evidence="9" id="KW-0325">Glycoprotein</keyword>
<evidence type="ECO:0000256" key="12">
    <source>
        <dbReference type="RuleBase" id="RU000454"/>
    </source>
</evidence>
<dbReference type="InterPro" id="IPR001461">
    <property type="entry name" value="Aspartic_peptidase_A1"/>
</dbReference>
<sequence>MALSMRSCFFSFRDCMGGFVVLAFILSWALQSCHGSSVFGFDIHHRFSDRIRAIMPLDGRMPEKGTADYVSVMAYRDRIHGRRLTGGSVDQTPLTFVKDNSTYRLSAFGFLYYGKITVGKPGLDFMVALDTGSSLFWLPCDCDSCVKAVKFGSGQVLNFNIYSLNTSSTGTKVDCNSTLCQHSEGCSGTTTECPYQVQYLSANTSSSGYLVEDLLQLTTDVNPSKHVDVNITLGCGEVETGSFLDGGAPNGLLGLGINDISVPSILASQNITANSFSMCFGPDGKGRISFGDKGSSDQDETPINVRHLNPTYNINMTQISVGTNVTDVNFTAIMDSGTSFTVLSGAAYTAITESFNSQVKEKRHAADNQLAFEYCYDLSSCEGDFEIPNVYLTMNGGAQFHVTNPILLVTSGTNECMYCLAVIKSNDVNIIAENFMTGYNIVFDQERMILGWKASNCSSALDTMTFPISPQSSAVSPSTMNPEAASGANKGSHISGASPHSFPLKTWIWAFLFVFLPLLKPLC</sequence>
<evidence type="ECO:0000256" key="6">
    <source>
        <dbReference type="ARBA" id="ARBA00022750"/>
    </source>
</evidence>
<evidence type="ECO:0000256" key="9">
    <source>
        <dbReference type="ARBA" id="ARBA00023180"/>
    </source>
</evidence>
<evidence type="ECO:0000256" key="4">
    <source>
        <dbReference type="ARBA" id="ARBA00022670"/>
    </source>
</evidence>
<dbReference type="GO" id="GO:0005886">
    <property type="term" value="C:plasma membrane"/>
    <property type="evidence" value="ECO:0007669"/>
    <property type="project" value="UniProtKB-SubCell"/>
</dbReference>
<evidence type="ECO:0000256" key="5">
    <source>
        <dbReference type="ARBA" id="ARBA00022729"/>
    </source>
</evidence>
<keyword evidence="6 12" id="KW-0064">Aspartyl protease</keyword>
<dbReference type="Gene3D" id="2.40.70.10">
    <property type="entry name" value="Acid Proteases"/>
    <property type="match status" value="2"/>
</dbReference>
<dbReference type="InterPro" id="IPR033121">
    <property type="entry name" value="PEPTIDASE_A1"/>
</dbReference>
<organism evidence="15">
    <name type="scientific">Nepenthes alata x Nepenthes ventricosa</name>
    <dbReference type="NCBI Taxonomy" id="2099724"/>
    <lineage>
        <taxon>Eukaryota</taxon>
        <taxon>Viridiplantae</taxon>
        <taxon>Streptophyta</taxon>
        <taxon>Embryophyta</taxon>
        <taxon>Tracheophyta</taxon>
        <taxon>Spermatophyta</taxon>
        <taxon>Magnoliopsida</taxon>
        <taxon>eudicotyledons</taxon>
        <taxon>Gunneridae</taxon>
        <taxon>Pentapetalae</taxon>
        <taxon>Caryophyllales</taxon>
        <taxon>Nepenthaceae</taxon>
        <taxon>Nepenthes</taxon>
    </lineage>
</organism>
<evidence type="ECO:0000256" key="8">
    <source>
        <dbReference type="ARBA" id="ARBA00023136"/>
    </source>
</evidence>
<feature type="region of interest" description="Disordered" evidence="13">
    <location>
        <begin position="472"/>
        <end position="492"/>
    </location>
</feature>
<dbReference type="Pfam" id="PF14541">
    <property type="entry name" value="TAXi_C"/>
    <property type="match status" value="1"/>
</dbReference>
<gene>
    <name evidence="15" type="primary">Nep6</name>
</gene>
<name>A0A2P0ZI22_9CARY</name>
<evidence type="ECO:0000256" key="11">
    <source>
        <dbReference type="PIRSR" id="PIRSR601461-1"/>
    </source>
</evidence>
<dbReference type="GO" id="GO:0004190">
    <property type="term" value="F:aspartic-type endopeptidase activity"/>
    <property type="evidence" value="ECO:0007669"/>
    <property type="project" value="UniProtKB-KW"/>
</dbReference>
<dbReference type="InterPro" id="IPR001969">
    <property type="entry name" value="Aspartic_peptidase_AS"/>
</dbReference>
<dbReference type="InterPro" id="IPR034164">
    <property type="entry name" value="Pepsin-like_dom"/>
</dbReference>
<dbReference type="SUPFAM" id="SSF50630">
    <property type="entry name" value="Acid proteases"/>
    <property type="match status" value="1"/>
</dbReference>
<evidence type="ECO:0000259" key="14">
    <source>
        <dbReference type="PROSITE" id="PS51767"/>
    </source>
</evidence>
<proteinExistence type="evidence at transcript level"/>
<accession>A0A2P0ZI22</accession>
<feature type="compositionally biased region" description="Polar residues" evidence="13">
    <location>
        <begin position="472"/>
        <end position="481"/>
    </location>
</feature>
<evidence type="ECO:0000256" key="2">
    <source>
        <dbReference type="ARBA" id="ARBA00007447"/>
    </source>
</evidence>
<dbReference type="FunFam" id="2.40.70.10:FF:000014">
    <property type="entry name" value="Aspartyl protease family protein 1"/>
    <property type="match status" value="1"/>
</dbReference>
<keyword evidence="8" id="KW-0472">Membrane</keyword>
<protein>
    <submittedName>
        <fullName evidence="15">Nepenthesin-6</fullName>
    </submittedName>
</protein>
<keyword evidence="5" id="KW-0732">Signal</keyword>
<dbReference type="FunFam" id="2.40.70.10:FF:000012">
    <property type="entry name" value="Aspartyl protease family protein 1"/>
    <property type="match status" value="1"/>
</dbReference>
<dbReference type="InterPro" id="IPR032861">
    <property type="entry name" value="TAXi_N"/>
</dbReference>
<feature type="active site" evidence="11">
    <location>
        <position position="130"/>
    </location>
</feature>
<evidence type="ECO:0000256" key="7">
    <source>
        <dbReference type="ARBA" id="ARBA00022801"/>
    </source>
</evidence>
<dbReference type="PANTHER" id="PTHR13683:SF826">
    <property type="entry name" value="ASPARTYL PROTEASE FAMILY PROTEIN 1"/>
    <property type="match status" value="1"/>
</dbReference>
<dbReference type="PRINTS" id="PR00792">
    <property type="entry name" value="PEPSIN"/>
</dbReference>
<reference evidence="15" key="1">
    <citation type="submission" date="2017-12" db="EMBL/GenBank/DDBJ databases">
        <title>Insights into maturation of Nepenthes x ventrata pitcher through quantitative proteomics informed by transcriptomics approach.</title>
        <authorList>
            <person name="Wan Zakaria W.N.A."/>
            <person name="Mohd Noor N."/>
            <person name="Goh H.-H."/>
        </authorList>
    </citation>
    <scope>NUCLEOTIDE SEQUENCE</scope>
    <source>
        <tissue evidence="15">Pitcher</tissue>
    </source>
</reference>
<dbReference type="AlphaFoldDB" id="A0A2P0ZI22"/>
<evidence type="ECO:0000256" key="3">
    <source>
        <dbReference type="ARBA" id="ARBA00022475"/>
    </source>
</evidence>
<comment type="subcellular location">
    <subcellularLocation>
        <location evidence="1">Cell membrane</location>
        <topology evidence="1">Lipid-anchor</topology>
    </subcellularLocation>
</comment>
<dbReference type="PROSITE" id="PS51767">
    <property type="entry name" value="PEPTIDASE_A1"/>
    <property type="match status" value="1"/>
</dbReference>
<keyword evidence="7 12" id="KW-0378">Hydrolase</keyword>
<dbReference type="CDD" id="cd05471">
    <property type="entry name" value="pepsin_like"/>
    <property type="match status" value="1"/>
</dbReference>
<evidence type="ECO:0000256" key="10">
    <source>
        <dbReference type="ARBA" id="ARBA00023288"/>
    </source>
</evidence>
<comment type="similarity">
    <text evidence="2 12">Belongs to the peptidase A1 family.</text>
</comment>
<keyword evidence="4 12" id="KW-0645">Protease</keyword>
<dbReference type="EMBL" id="MG700593">
    <property type="protein sequence ID" value="AVH80613.1"/>
    <property type="molecule type" value="mRNA"/>
</dbReference>
<evidence type="ECO:0000313" key="15">
    <source>
        <dbReference type="EMBL" id="AVH80613.1"/>
    </source>
</evidence>
<dbReference type="Pfam" id="PF14543">
    <property type="entry name" value="TAXi_N"/>
    <property type="match status" value="1"/>
</dbReference>
<feature type="active site" evidence="11">
    <location>
        <position position="335"/>
    </location>
</feature>
<keyword evidence="10" id="KW-0449">Lipoprotein</keyword>